<feature type="domain" description="Phage tail-like C-terminal" evidence="2">
    <location>
        <begin position="147"/>
        <end position="259"/>
    </location>
</feature>
<evidence type="ECO:0000313" key="4">
    <source>
        <dbReference type="Proteomes" id="UP000284267"/>
    </source>
</evidence>
<sequence length="271" mass="30742">MVKGFIYNGKSTKNIIPSSELILGTFNNSDSVTGHQRDNIIGDTTISRPIANEYGTQYQSLEIEYGIIKKDKTPFTDAEQRTIETWLTSPKISQKLYFYDCDNKKNEEFYCGKFTKTDWYPCAGGFAGAMFTFTNNSAYPMFSFSKDYTISTTSNFTINCETDELEEYIYPKITITSSTSATFEIINKSDNSNSMKISAKKNLPMVFDCKNCIPKDGTTSGIFTYQDLGWTDVSNIYWLRFLPGTNNLTVNGTGKLKIEFDYPYKKVGGWL</sequence>
<gene>
    <name evidence="3" type="ORF">DW040_02270</name>
</gene>
<evidence type="ECO:0008006" key="5">
    <source>
        <dbReference type="Google" id="ProtNLM"/>
    </source>
</evidence>
<comment type="caution">
    <text evidence="3">The sequence shown here is derived from an EMBL/GenBank/DDBJ whole genome shotgun (WGS) entry which is preliminary data.</text>
</comment>
<dbReference type="InterPro" id="IPR046688">
    <property type="entry name" value="DUF6558_N"/>
</dbReference>
<feature type="domain" description="DUF6558" evidence="1">
    <location>
        <begin position="3"/>
        <end position="137"/>
    </location>
</feature>
<evidence type="ECO:0000259" key="2">
    <source>
        <dbReference type="Pfam" id="PF20753"/>
    </source>
</evidence>
<dbReference type="Proteomes" id="UP000284267">
    <property type="component" value="Unassembled WGS sequence"/>
</dbReference>
<evidence type="ECO:0000259" key="1">
    <source>
        <dbReference type="Pfam" id="PF20195"/>
    </source>
</evidence>
<dbReference type="InterPro" id="IPR048276">
    <property type="entry name" value="Phage_tail-like_C"/>
</dbReference>
<name>A0A415HV90_9FIRM</name>
<proteinExistence type="predicted"/>
<dbReference type="AlphaFoldDB" id="A0A415HV90"/>
<dbReference type="Pfam" id="PF20195">
    <property type="entry name" value="DUF6558"/>
    <property type="match status" value="1"/>
</dbReference>
<dbReference type="RefSeq" id="WP_118367411.1">
    <property type="nucleotide sequence ID" value="NZ_CABJDZ010000001.1"/>
</dbReference>
<protein>
    <recommendedName>
        <fullName evidence="5">Phage tail protein</fullName>
    </recommendedName>
</protein>
<dbReference type="Pfam" id="PF20753">
    <property type="entry name" value="DUF6558_C"/>
    <property type="match status" value="1"/>
</dbReference>
<reference evidence="3 4" key="1">
    <citation type="submission" date="2018-08" db="EMBL/GenBank/DDBJ databases">
        <title>A genome reference for cultivated species of the human gut microbiota.</title>
        <authorList>
            <person name="Zou Y."/>
            <person name="Xue W."/>
            <person name="Luo G."/>
        </authorList>
    </citation>
    <scope>NUCLEOTIDE SEQUENCE [LARGE SCALE GENOMIC DNA]</scope>
    <source>
        <strain evidence="3 4">AF39-4</strain>
    </source>
</reference>
<evidence type="ECO:0000313" key="3">
    <source>
        <dbReference type="EMBL" id="RHK98154.1"/>
    </source>
</evidence>
<dbReference type="EMBL" id="QROE01000001">
    <property type="protein sequence ID" value="RHK98154.1"/>
    <property type="molecule type" value="Genomic_DNA"/>
</dbReference>
<organism evidence="3 4">
    <name type="scientific">Blautia obeum</name>
    <dbReference type="NCBI Taxonomy" id="40520"/>
    <lineage>
        <taxon>Bacteria</taxon>
        <taxon>Bacillati</taxon>
        <taxon>Bacillota</taxon>
        <taxon>Clostridia</taxon>
        <taxon>Lachnospirales</taxon>
        <taxon>Lachnospiraceae</taxon>
        <taxon>Blautia</taxon>
    </lineage>
</organism>
<accession>A0A415HV90</accession>